<dbReference type="Proteomes" id="UP000019376">
    <property type="component" value="Unassembled WGS sequence"/>
</dbReference>
<dbReference type="HOGENOM" id="CLU_043321_1_0_1"/>
<dbReference type="GO" id="GO:0033768">
    <property type="term" value="C:SUMO-targeted ubiquitin ligase complex"/>
    <property type="evidence" value="ECO:0007669"/>
    <property type="project" value="TreeGrafter"/>
</dbReference>
<dbReference type="InterPro" id="IPR017907">
    <property type="entry name" value="Znf_RING_CS"/>
</dbReference>
<evidence type="ECO:0000256" key="2">
    <source>
        <dbReference type="ARBA" id="ARBA00022771"/>
    </source>
</evidence>
<keyword evidence="2" id="KW-0863">Zinc-finger</keyword>
<dbReference type="STRING" id="933388.S7ZNX7"/>
<feature type="compositionally biased region" description="Pro residues" evidence="4">
    <location>
        <begin position="237"/>
        <end position="248"/>
    </location>
</feature>
<keyword evidence="3" id="KW-0862">Zinc</keyword>
<dbReference type="PROSITE" id="PS00518">
    <property type="entry name" value="ZF_RING_1"/>
    <property type="match status" value="1"/>
</dbReference>
<dbReference type="GO" id="GO:0008270">
    <property type="term" value="F:zinc ion binding"/>
    <property type="evidence" value="ECO:0007669"/>
    <property type="project" value="UniProtKB-KW"/>
</dbReference>
<dbReference type="AlphaFoldDB" id="S7ZNX7"/>
<protein>
    <recommendedName>
        <fullName evidence="7">RING-type domain-containing protein</fullName>
    </recommendedName>
</protein>
<feature type="region of interest" description="Disordered" evidence="4">
    <location>
        <begin position="227"/>
        <end position="251"/>
    </location>
</feature>
<gene>
    <name evidence="5" type="ORF">PDE_07325</name>
</gene>
<dbReference type="PANTHER" id="PTHR28042:SF1">
    <property type="entry name" value="E3 UBIQUITIN-PROTEIN LIGASE COMPLEX SLX5-SLX8 SUBUNIT SLX5"/>
    <property type="match status" value="1"/>
</dbReference>
<dbReference type="PANTHER" id="PTHR28042">
    <property type="entry name" value="E3 UBIQUITIN-PROTEIN LIGASE COMPLEX SLX5-SLX8 SUBUNIT SLX5"/>
    <property type="match status" value="1"/>
</dbReference>
<dbReference type="OrthoDB" id="2398441at2759"/>
<feature type="compositionally biased region" description="Polar residues" evidence="4">
    <location>
        <begin position="47"/>
        <end position="57"/>
    </location>
</feature>
<evidence type="ECO:0000313" key="6">
    <source>
        <dbReference type="Proteomes" id="UP000019376"/>
    </source>
</evidence>
<dbReference type="EMBL" id="KB644414">
    <property type="protein sequence ID" value="EPS32365.1"/>
    <property type="molecule type" value="Genomic_DNA"/>
</dbReference>
<dbReference type="PhylomeDB" id="S7ZNX7"/>
<evidence type="ECO:0000256" key="1">
    <source>
        <dbReference type="ARBA" id="ARBA00022723"/>
    </source>
</evidence>
<feature type="region of interest" description="Disordered" evidence="4">
    <location>
        <begin position="1"/>
        <end position="107"/>
    </location>
</feature>
<keyword evidence="1" id="KW-0479">Metal-binding</keyword>
<evidence type="ECO:0000313" key="5">
    <source>
        <dbReference type="EMBL" id="EPS32365.1"/>
    </source>
</evidence>
<dbReference type="eggNOG" id="ENOG502SDJU">
    <property type="taxonomic scope" value="Eukaryota"/>
</dbReference>
<accession>S7ZNX7</accession>
<keyword evidence="6" id="KW-1185">Reference proteome</keyword>
<evidence type="ECO:0000256" key="4">
    <source>
        <dbReference type="SAM" id="MobiDB-lite"/>
    </source>
</evidence>
<evidence type="ECO:0000256" key="3">
    <source>
        <dbReference type="ARBA" id="ARBA00022833"/>
    </source>
</evidence>
<reference evidence="5 6" key="1">
    <citation type="journal article" date="2013" name="PLoS ONE">
        <title>Genomic and secretomic analyses reveal unique features of the lignocellulolytic enzyme system of Penicillium decumbens.</title>
        <authorList>
            <person name="Liu G."/>
            <person name="Zhang L."/>
            <person name="Wei X."/>
            <person name="Zou G."/>
            <person name="Qin Y."/>
            <person name="Ma L."/>
            <person name="Li J."/>
            <person name="Zheng H."/>
            <person name="Wang S."/>
            <person name="Wang C."/>
            <person name="Xun L."/>
            <person name="Zhao G.-P."/>
            <person name="Zhou Z."/>
            <person name="Qu Y."/>
        </authorList>
    </citation>
    <scope>NUCLEOTIDE SEQUENCE [LARGE SCALE GENOMIC DNA]</scope>
    <source>
        <strain evidence="6">114-2 / CGMCC 5302</strain>
    </source>
</reference>
<name>S7ZNX7_PENO1</name>
<feature type="compositionally biased region" description="Polar residues" evidence="4">
    <location>
        <begin position="15"/>
        <end position="31"/>
    </location>
</feature>
<dbReference type="GO" id="GO:0004842">
    <property type="term" value="F:ubiquitin-protein transferase activity"/>
    <property type="evidence" value="ECO:0007669"/>
    <property type="project" value="TreeGrafter"/>
</dbReference>
<dbReference type="InterPro" id="IPR038886">
    <property type="entry name" value="E3_SLX5/Rfp1"/>
</dbReference>
<feature type="compositionally biased region" description="Polar residues" evidence="4">
    <location>
        <begin position="92"/>
        <end position="103"/>
    </location>
</feature>
<sequence length="339" mass="37723">MNEDPGVQFMGARSKPSQRAMSHNSNESDQSIWHRHFHPIRPDVSESESSQLPPTMTSRDRHDYRQPPGARRYNGNVIDLTNDPESPPQRPQPSHENPYSNTPRLPRFGRNIMTHVDVVDLEQEPDDPGEGPSSSPEVQFVRATTRHNVPPPRWDAYRAISANFPPGGRAPADTSTFGTHRPPRFFGTHNFMPAQLDRLFVGMPQSMPSLNANDVFLDYALSAFSMEQNSTRREEPPPPSTYKPPSPAPEGFARTVGEDEVAICPNCDWELGTGEGKKQEIWVAKQCGHVYCGECVENRSLSKAKKAQGAPKTKPFSKCQVEGCGKPVSAPTAMVHLYL</sequence>
<evidence type="ECO:0008006" key="7">
    <source>
        <dbReference type="Google" id="ProtNLM"/>
    </source>
</evidence>
<proteinExistence type="predicted"/>
<organism evidence="5 6">
    <name type="scientific">Penicillium oxalicum (strain 114-2 / CGMCC 5302)</name>
    <name type="common">Penicillium decumbens</name>
    <dbReference type="NCBI Taxonomy" id="933388"/>
    <lineage>
        <taxon>Eukaryota</taxon>
        <taxon>Fungi</taxon>
        <taxon>Dikarya</taxon>
        <taxon>Ascomycota</taxon>
        <taxon>Pezizomycotina</taxon>
        <taxon>Eurotiomycetes</taxon>
        <taxon>Eurotiomycetidae</taxon>
        <taxon>Eurotiales</taxon>
        <taxon>Aspergillaceae</taxon>
        <taxon>Penicillium</taxon>
    </lineage>
</organism>